<evidence type="ECO:0000256" key="2">
    <source>
        <dbReference type="ARBA" id="ARBA00022884"/>
    </source>
</evidence>
<dbReference type="Pfam" id="PF14693">
    <property type="entry name" value="Ribosomal_TL5_C"/>
    <property type="match status" value="1"/>
</dbReference>
<protein>
    <recommendedName>
        <fullName evidence="5">Large ribosomal subunit protein bL25</fullName>
    </recommendedName>
    <alternativeName>
        <fullName evidence="5">General stress protein CTC</fullName>
    </alternativeName>
</protein>
<dbReference type="CDD" id="cd00495">
    <property type="entry name" value="Ribosomal_L25_TL5_CTC"/>
    <property type="match status" value="1"/>
</dbReference>
<feature type="domain" description="Large ribosomal subunit protein bL25 L25" evidence="7">
    <location>
        <begin position="5"/>
        <end position="92"/>
    </location>
</feature>
<evidence type="ECO:0000259" key="7">
    <source>
        <dbReference type="Pfam" id="PF01386"/>
    </source>
</evidence>
<comment type="subunit">
    <text evidence="5">Part of the 50S ribosomal subunit; part of the 5S rRNA/L5/L18/L25 subcomplex. Contacts the 5S rRNA. Binds to the 5S rRNA independently of L5 and L18.</text>
</comment>
<gene>
    <name evidence="5" type="primary">rplY</name>
    <name evidence="5" type="synonym">ctc</name>
    <name evidence="9" type="ORF">E2980_17105</name>
</gene>
<dbReference type="Gene3D" id="2.170.120.20">
    <property type="entry name" value="Ribosomal protein L25, beta domain"/>
    <property type="match status" value="1"/>
</dbReference>
<dbReference type="Pfam" id="PF01386">
    <property type="entry name" value="Ribosomal_L25p"/>
    <property type="match status" value="1"/>
</dbReference>
<evidence type="ECO:0000256" key="1">
    <source>
        <dbReference type="ARBA" id="ARBA00022730"/>
    </source>
</evidence>
<reference evidence="9 10" key="1">
    <citation type="submission" date="2019-03" db="EMBL/GenBank/DDBJ databases">
        <title>Cohnella endophytica sp. nov., a novel endophytic bacterium isolated from bark of Sonneratia apetala.</title>
        <authorList>
            <person name="Tuo L."/>
        </authorList>
    </citation>
    <scope>NUCLEOTIDE SEQUENCE [LARGE SCALE GENOMIC DNA]</scope>
    <source>
        <strain evidence="9 10">CCTCC AB 208254</strain>
    </source>
</reference>
<dbReference type="AlphaFoldDB" id="A0A4Y8LUI0"/>
<dbReference type="GO" id="GO:0022625">
    <property type="term" value="C:cytosolic large ribosomal subunit"/>
    <property type="evidence" value="ECO:0007669"/>
    <property type="project" value="TreeGrafter"/>
</dbReference>
<sequence>MSTTLQVYAREATSKSELKRIRSSGKIPGVVYGKGLERPSTISVDAKELAAMLRSHPNAVVEIDLPGAGKHPVMMSELQRDSLTRQVTHIDFHRINMNEKISTSARLDVTGTSIGEKEGGMLQLVIHEVAIECLPKDIPDSISIDVSGLEMGEHLTVNDLKLPAGVTATQDPETVLIAVLAPQKERTEEELDAINDDDEEDRKHNEAAMAVEKD</sequence>
<feature type="compositionally biased region" description="Basic and acidic residues" evidence="6">
    <location>
        <begin position="201"/>
        <end position="214"/>
    </location>
</feature>
<dbReference type="Gene3D" id="2.40.240.10">
    <property type="entry name" value="Ribosomal Protein L25, Chain P"/>
    <property type="match status" value="1"/>
</dbReference>
<accession>A0A4Y8LUI0</accession>
<evidence type="ECO:0000256" key="5">
    <source>
        <dbReference type="HAMAP-Rule" id="MF_01334"/>
    </source>
</evidence>
<evidence type="ECO:0000256" key="4">
    <source>
        <dbReference type="ARBA" id="ARBA00023274"/>
    </source>
</evidence>
<dbReference type="NCBIfam" id="TIGR00731">
    <property type="entry name" value="bL25_bact_ctc"/>
    <property type="match status" value="1"/>
</dbReference>
<keyword evidence="2 5" id="KW-0694">RNA-binding</keyword>
<dbReference type="InterPro" id="IPR037121">
    <property type="entry name" value="Ribosomal_bL25_C"/>
</dbReference>
<dbReference type="InterPro" id="IPR029751">
    <property type="entry name" value="Ribosomal_L25_dom"/>
</dbReference>
<comment type="caution">
    <text evidence="9">The sequence shown here is derived from an EMBL/GenBank/DDBJ whole genome shotgun (WGS) entry which is preliminary data.</text>
</comment>
<organism evidence="9 10">
    <name type="scientific">Cohnella luojiensis</name>
    <dbReference type="NCBI Taxonomy" id="652876"/>
    <lineage>
        <taxon>Bacteria</taxon>
        <taxon>Bacillati</taxon>
        <taxon>Bacillota</taxon>
        <taxon>Bacilli</taxon>
        <taxon>Bacillales</taxon>
        <taxon>Paenibacillaceae</taxon>
        <taxon>Cohnella</taxon>
    </lineage>
</organism>
<dbReference type="InterPro" id="IPR011035">
    <property type="entry name" value="Ribosomal_bL25/Gln-tRNA_synth"/>
</dbReference>
<dbReference type="InterPro" id="IPR020056">
    <property type="entry name" value="Rbsml_bL25/Gln-tRNA_synth_N"/>
</dbReference>
<evidence type="ECO:0000259" key="8">
    <source>
        <dbReference type="Pfam" id="PF14693"/>
    </source>
</evidence>
<dbReference type="GO" id="GO:0003735">
    <property type="term" value="F:structural constituent of ribosome"/>
    <property type="evidence" value="ECO:0007669"/>
    <property type="project" value="InterPro"/>
</dbReference>
<dbReference type="InterPro" id="IPR020057">
    <property type="entry name" value="Ribosomal_bL25_b-dom"/>
</dbReference>
<feature type="region of interest" description="Disordered" evidence="6">
    <location>
        <begin position="186"/>
        <end position="214"/>
    </location>
</feature>
<name>A0A4Y8LUI0_9BACL</name>
<dbReference type="Proteomes" id="UP000297900">
    <property type="component" value="Unassembled WGS sequence"/>
</dbReference>
<evidence type="ECO:0000256" key="6">
    <source>
        <dbReference type="SAM" id="MobiDB-lite"/>
    </source>
</evidence>
<dbReference type="InterPro" id="IPR001021">
    <property type="entry name" value="Ribosomal_bL25_long"/>
</dbReference>
<dbReference type="InterPro" id="IPR020930">
    <property type="entry name" value="Ribosomal_uL5_bac-type"/>
</dbReference>
<feature type="compositionally biased region" description="Acidic residues" evidence="6">
    <location>
        <begin position="188"/>
        <end position="200"/>
    </location>
</feature>
<keyword evidence="10" id="KW-1185">Reference proteome</keyword>
<proteinExistence type="inferred from homology"/>
<dbReference type="PANTHER" id="PTHR33284:SF1">
    <property type="entry name" value="RIBOSOMAL PROTEIN L25_GLN-TRNA SYNTHETASE, ANTI-CODON-BINDING DOMAIN-CONTAINING PROTEIN"/>
    <property type="match status" value="1"/>
</dbReference>
<dbReference type="PANTHER" id="PTHR33284">
    <property type="entry name" value="RIBOSOMAL PROTEIN L25/GLN-TRNA SYNTHETASE, ANTI-CODON-BINDING DOMAIN-CONTAINING PROTEIN"/>
    <property type="match status" value="1"/>
</dbReference>
<dbReference type="EMBL" id="SOMN01000028">
    <property type="protein sequence ID" value="TFE24141.1"/>
    <property type="molecule type" value="Genomic_DNA"/>
</dbReference>
<evidence type="ECO:0000313" key="9">
    <source>
        <dbReference type="EMBL" id="TFE24141.1"/>
    </source>
</evidence>
<keyword evidence="3 5" id="KW-0689">Ribosomal protein</keyword>
<dbReference type="SUPFAM" id="SSF50715">
    <property type="entry name" value="Ribosomal protein L25-like"/>
    <property type="match status" value="1"/>
</dbReference>
<keyword evidence="1 5" id="KW-0699">rRNA-binding</keyword>
<dbReference type="RefSeq" id="WP_135153470.1">
    <property type="nucleotide sequence ID" value="NZ_SOMN01000028.1"/>
</dbReference>
<dbReference type="OrthoDB" id="9790002at2"/>
<comment type="similarity">
    <text evidence="5">Belongs to the bacterial ribosomal protein bL25 family. CTC subfamily.</text>
</comment>
<comment type="function">
    <text evidence="5">This is one of the proteins that binds to the 5S RNA in the ribosome where it forms part of the central protuberance.</text>
</comment>
<dbReference type="HAMAP" id="MF_01334">
    <property type="entry name" value="Ribosomal_bL25_CTC"/>
    <property type="match status" value="1"/>
</dbReference>
<dbReference type="GO" id="GO:0008097">
    <property type="term" value="F:5S rRNA binding"/>
    <property type="evidence" value="ECO:0007669"/>
    <property type="project" value="InterPro"/>
</dbReference>
<evidence type="ECO:0000313" key="10">
    <source>
        <dbReference type="Proteomes" id="UP000297900"/>
    </source>
</evidence>
<keyword evidence="4 5" id="KW-0687">Ribonucleoprotein</keyword>
<feature type="domain" description="Large ribosomal subunit protein bL25 beta" evidence="8">
    <location>
        <begin position="100"/>
        <end position="183"/>
    </location>
</feature>
<dbReference type="GO" id="GO:0006412">
    <property type="term" value="P:translation"/>
    <property type="evidence" value="ECO:0007669"/>
    <property type="project" value="UniProtKB-UniRule"/>
</dbReference>
<evidence type="ECO:0000256" key="3">
    <source>
        <dbReference type="ARBA" id="ARBA00022980"/>
    </source>
</evidence>